<feature type="region of interest" description="Disordered" evidence="1">
    <location>
        <begin position="1"/>
        <end position="25"/>
    </location>
</feature>
<dbReference type="RefSeq" id="WP_079544356.1">
    <property type="nucleotide sequence ID" value="NZ_LT670844.1"/>
</dbReference>
<proteinExistence type="predicted"/>
<organism evidence="2 3">
    <name type="scientific">Bradyrhizobium lablabi</name>
    <dbReference type="NCBI Taxonomy" id="722472"/>
    <lineage>
        <taxon>Bacteria</taxon>
        <taxon>Pseudomonadati</taxon>
        <taxon>Pseudomonadota</taxon>
        <taxon>Alphaproteobacteria</taxon>
        <taxon>Hyphomicrobiales</taxon>
        <taxon>Nitrobacteraceae</taxon>
        <taxon>Bradyrhizobium</taxon>
    </lineage>
</organism>
<dbReference type="Pfam" id="PF14384">
    <property type="entry name" value="BrnA_antitoxin"/>
    <property type="match status" value="1"/>
</dbReference>
<sequence length="91" mass="10210">MSRKSKEPIFDDDNPEWTKEDFARARPPAEVLPSELLAQFKKTRGPQKAPTKVAVSIRLSPEVISHFKAKGPGWQSRIDDALRKIAKIKAG</sequence>
<dbReference type="EMBL" id="LT670844">
    <property type="protein sequence ID" value="SHL98143.1"/>
    <property type="molecule type" value="Genomic_DNA"/>
</dbReference>
<reference evidence="2 3" key="1">
    <citation type="submission" date="2016-11" db="EMBL/GenBank/DDBJ databases">
        <authorList>
            <person name="Jaros S."/>
            <person name="Januszkiewicz K."/>
            <person name="Wedrychowicz H."/>
        </authorList>
    </citation>
    <scope>NUCLEOTIDE SEQUENCE [LARGE SCALE GENOMIC DNA]</scope>
    <source>
        <strain evidence="2 3">GAS499</strain>
    </source>
</reference>
<evidence type="ECO:0000313" key="2">
    <source>
        <dbReference type="EMBL" id="SHL98143.1"/>
    </source>
</evidence>
<name>A0A1M7F2B5_9BRAD</name>
<gene>
    <name evidence="2" type="ORF">SAMN05444159_7358</name>
</gene>
<evidence type="ECO:0000256" key="1">
    <source>
        <dbReference type="SAM" id="MobiDB-lite"/>
    </source>
</evidence>
<evidence type="ECO:0000313" key="3">
    <source>
        <dbReference type="Proteomes" id="UP000189935"/>
    </source>
</evidence>
<dbReference type="InterPro" id="IPR025528">
    <property type="entry name" value="BrnA_antitoxin"/>
</dbReference>
<dbReference type="OrthoDB" id="361944at2"/>
<dbReference type="AlphaFoldDB" id="A0A1M7F2B5"/>
<accession>A0A1M7F2B5</accession>
<dbReference type="Proteomes" id="UP000189935">
    <property type="component" value="Chromosome I"/>
</dbReference>
<protein>
    <submittedName>
        <fullName evidence="2">Uncharacterized conserved protein, DUF4415 family</fullName>
    </submittedName>
</protein>